<reference evidence="2 3" key="1">
    <citation type="submission" date="2017-01" db="EMBL/GenBank/DDBJ databases">
        <title>Bacillus phylogenomics.</title>
        <authorList>
            <person name="Dunlap C."/>
        </authorList>
    </citation>
    <scope>NUCLEOTIDE SEQUENCE [LARGE SCALE GENOMIC DNA]</scope>
    <source>
        <strain evidence="2 3">NRRL B-41282</strain>
    </source>
</reference>
<name>A0A1R1QZ08_9BACI</name>
<feature type="transmembrane region" description="Helical" evidence="1">
    <location>
        <begin position="178"/>
        <end position="199"/>
    </location>
</feature>
<dbReference type="InterPro" id="IPR006938">
    <property type="entry name" value="DUF624"/>
</dbReference>
<evidence type="ECO:0000313" key="3">
    <source>
        <dbReference type="Proteomes" id="UP000187367"/>
    </source>
</evidence>
<keyword evidence="1" id="KW-0472">Membrane</keyword>
<comment type="caution">
    <text evidence="2">The sequence shown here is derived from an EMBL/GenBank/DDBJ whole genome shotgun (WGS) entry which is preliminary data.</text>
</comment>
<dbReference type="RefSeq" id="WP_076762312.1">
    <property type="nucleotide sequence ID" value="NZ_JARMMI010000005.1"/>
</dbReference>
<dbReference type="AlphaFoldDB" id="A0A1R1QZ08"/>
<sequence length="203" mass="22561">MRENGVMAMIYGGCEAVMKIALLNGLWLLFTVGGGIVFGWAPSTAAMFAIVRKWLLGYTDLPILTIFYQTYKKEFIKTNGLGLILAAAGYILIVNYQFFHARADLFSIMISYVTLLAGLAYLVIVVYIFPLYVHFQLPFVRYFSQAVLIGLLRPLTTAGMAAAGAVVVYVLLTLPGLIPFYGVSLFALVFMFIAHRCFLRLEV</sequence>
<feature type="transmembrane region" description="Helical" evidence="1">
    <location>
        <begin position="21"/>
        <end position="41"/>
    </location>
</feature>
<evidence type="ECO:0000313" key="2">
    <source>
        <dbReference type="EMBL" id="OMI09886.1"/>
    </source>
</evidence>
<feature type="transmembrane region" description="Helical" evidence="1">
    <location>
        <begin position="150"/>
        <end position="172"/>
    </location>
</feature>
<feature type="transmembrane region" description="Helical" evidence="1">
    <location>
        <begin position="47"/>
        <end position="68"/>
    </location>
</feature>
<dbReference type="Proteomes" id="UP000187367">
    <property type="component" value="Unassembled WGS sequence"/>
</dbReference>
<feature type="transmembrane region" description="Helical" evidence="1">
    <location>
        <begin position="80"/>
        <end position="99"/>
    </location>
</feature>
<keyword evidence="1" id="KW-1133">Transmembrane helix</keyword>
<feature type="transmembrane region" description="Helical" evidence="1">
    <location>
        <begin position="105"/>
        <end position="129"/>
    </location>
</feature>
<proteinExistence type="predicted"/>
<keyword evidence="3" id="KW-1185">Reference proteome</keyword>
<protein>
    <recommendedName>
        <fullName evidence="4">DUF624 domain-containing protein</fullName>
    </recommendedName>
</protein>
<dbReference type="OrthoDB" id="2182676at2"/>
<accession>A0A1R1QZ08</accession>
<organism evidence="2 3">
    <name type="scientific">Bacillus swezeyi</name>
    <dbReference type="NCBI Taxonomy" id="1925020"/>
    <lineage>
        <taxon>Bacteria</taxon>
        <taxon>Bacillati</taxon>
        <taxon>Bacillota</taxon>
        <taxon>Bacilli</taxon>
        <taxon>Bacillales</taxon>
        <taxon>Bacillaceae</taxon>
        <taxon>Bacillus</taxon>
    </lineage>
</organism>
<dbReference type="Pfam" id="PF04854">
    <property type="entry name" value="DUF624"/>
    <property type="match status" value="1"/>
</dbReference>
<gene>
    <name evidence="2" type="ORF">BW143_01210</name>
</gene>
<evidence type="ECO:0000256" key="1">
    <source>
        <dbReference type="SAM" id="Phobius"/>
    </source>
</evidence>
<accession>A0A1R1RQC2</accession>
<dbReference type="EMBL" id="MTJL01000002">
    <property type="protein sequence ID" value="OMI09886.1"/>
    <property type="molecule type" value="Genomic_DNA"/>
</dbReference>
<keyword evidence="1" id="KW-0812">Transmembrane</keyword>
<evidence type="ECO:0008006" key="4">
    <source>
        <dbReference type="Google" id="ProtNLM"/>
    </source>
</evidence>